<accession>A0AAN6JLI0</accession>
<evidence type="ECO:0008006" key="5">
    <source>
        <dbReference type="Google" id="ProtNLM"/>
    </source>
</evidence>
<dbReference type="PANTHER" id="PTHR31836">
    <property type="match status" value="1"/>
</dbReference>
<name>A0AAN6JLI0_9BASI</name>
<dbReference type="EMBL" id="JAPDMQ010000114">
    <property type="protein sequence ID" value="KAK0534554.1"/>
    <property type="molecule type" value="Genomic_DNA"/>
</dbReference>
<dbReference type="SUPFAM" id="SSF50685">
    <property type="entry name" value="Barwin-like endoglucanases"/>
    <property type="match status" value="1"/>
</dbReference>
<protein>
    <recommendedName>
        <fullName evidence="5">RlpA-like protein double-psi beta-barrel domain-containing protein</fullName>
    </recommendedName>
</protein>
<dbReference type="PANTHER" id="PTHR31836:SF28">
    <property type="entry name" value="SRCR DOMAIN-CONTAINING PROTEIN-RELATED"/>
    <property type="match status" value="1"/>
</dbReference>
<dbReference type="InterPro" id="IPR051477">
    <property type="entry name" value="Expansin_CellWall"/>
</dbReference>
<proteinExistence type="predicted"/>
<dbReference type="AlphaFoldDB" id="A0AAN6JLI0"/>
<keyword evidence="1 2" id="KW-0732">Signal</keyword>
<dbReference type="Proteomes" id="UP001176521">
    <property type="component" value="Unassembled WGS sequence"/>
</dbReference>
<keyword evidence="4" id="KW-1185">Reference proteome</keyword>
<evidence type="ECO:0000313" key="3">
    <source>
        <dbReference type="EMBL" id="KAK0534554.1"/>
    </source>
</evidence>
<dbReference type="CDD" id="cd22191">
    <property type="entry name" value="DPBB_RlpA_EXP_N-like"/>
    <property type="match status" value="1"/>
</dbReference>
<gene>
    <name evidence="3" type="ORF">OC842_002605</name>
</gene>
<dbReference type="Gene3D" id="2.40.40.10">
    <property type="entry name" value="RlpA-like domain"/>
    <property type="match status" value="1"/>
</dbReference>
<comment type="caution">
    <text evidence="3">The sequence shown here is derived from an EMBL/GenBank/DDBJ whole genome shotgun (WGS) entry which is preliminary data.</text>
</comment>
<evidence type="ECO:0000256" key="2">
    <source>
        <dbReference type="SAM" id="SignalP"/>
    </source>
</evidence>
<feature type="chain" id="PRO_5042969597" description="RlpA-like protein double-psi beta-barrel domain-containing protein" evidence="2">
    <location>
        <begin position="25"/>
        <end position="174"/>
    </location>
</feature>
<evidence type="ECO:0000313" key="4">
    <source>
        <dbReference type="Proteomes" id="UP001176521"/>
    </source>
</evidence>
<feature type="signal peptide" evidence="2">
    <location>
        <begin position="1"/>
        <end position="24"/>
    </location>
</feature>
<organism evidence="3 4">
    <name type="scientific">Tilletia horrida</name>
    <dbReference type="NCBI Taxonomy" id="155126"/>
    <lineage>
        <taxon>Eukaryota</taxon>
        <taxon>Fungi</taxon>
        <taxon>Dikarya</taxon>
        <taxon>Basidiomycota</taxon>
        <taxon>Ustilaginomycotina</taxon>
        <taxon>Exobasidiomycetes</taxon>
        <taxon>Tilletiales</taxon>
        <taxon>Tilletiaceae</taxon>
        <taxon>Tilletia</taxon>
    </lineage>
</organism>
<evidence type="ECO:0000256" key="1">
    <source>
        <dbReference type="ARBA" id="ARBA00022729"/>
    </source>
</evidence>
<dbReference type="InterPro" id="IPR036908">
    <property type="entry name" value="RlpA-like_sf"/>
</dbReference>
<reference evidence="3" key="1">
    <citation type="journal article" date="2023" name="PhytoFront">
        <title>Draft Genome Resources of Seven Strains of Tilletia horrida, Causal Agent of Kernel Smut of Rice.</title>
        <authorList>
            <person name="Khanal S."/>
            <person name="Antony Babu S."/>
            <person name="Zhou X.G."/>
        </authorList>
    </citation>
    <scope>NUCLEOTIDE SEQUENCE</scope>
    <source>
        <strain evidence="3">TX3</strain>
    </source>
</reference>
<sequence>MHFSTSFFLLLLGASLASILPAQGVPAPSSSSSLSGKAANAADAAAVPRAQQDASTAVESTALDRASTSASASVRVQVGPIHHGQATWYTQDGLEAACGGWYSDEAFVVALPFWRQENCFRKVKIEAHGVTRYAVAVDSCPTCAHFQLDMSPGLFKQFENMDVGMFPITWQFVS</sequence>